<comment type="subcellular location">
    <subcellularLocation>
        <location evidence="1">Cell membrane</location>
        <topology evidence="1">Multi-pass membrane protein</topology>
    </subcellularLocation>
</comment>
<proteinExistence type="predicted"/>
<evidence type="ECO:0000259" key="7">
    <source>
        <dbReference type="PROSITE" id="PS50850"/>
    </source>
</evidence>
<evidence type="ECO:0000256" key="1">
    <source>
        <dbReference type="ARBA" id="ARBA00004651"/>
    </source>
</evidence>
<feature type="transmembrane region" description="Helical" evidence="6">
    <location>
        <begin position="38"/>
        <end position="59"/>
    </location>
</feature>
<evidence type="ECO:0000313" key="8">
    <source>
        <dbReference type="EMBL" id="POZ56851.1"/>
    </source>
</evidence>
<dbReference type="AlphaFoldDB" id="A0A2S5D1C2"/>
<sequence>MLSPYLIKKFGSTNVMIFGPLIPSFGLLLLAIPNNQYTVLLFSLGIFFSLLSRSLGSVARLTVQSLIIPSEERAEVNGTLMMFTWGTIPIGTLIGSYLSVYLGIQKVMLIAGLILVISNIYMIKLRASKYKITQRNAI</sequence>
<keyword evidence="4 6" id="KW-1133">Transmembrane helix</keyword>
<gene>
    <name evidence="8" type="ORF">LYSIN_01634</name>
</gene>
<keyword evidence="5 6" id="KW-0472">Membrane</keyword>
<dbReference type="InterPro" id="IPR020846">
    <property type="entry name" value="MFS_dom"/>
</dbReference>
<reference evidence="8 9" key="1">
    <citation type="submission" date="2017-11" db="EMBL/GenBank/DDBJ databases">
        <title>Genome sequence of Lysinibacillus sphaericus, a lignin-degrading bacteria isolated from municipal solid waste soil.</title>
        <authorList>
            <person name="Persinoti G.F."/>
            <person name="Paixao D.A."/>
            <person name="Bugg T.D."/>
            <person name="Squina F.M."/>
        </authorList>
    </citation>
    <scope>NUCLEOTIDE SEQUENCE [LARGE SCALE GENOMIC DNA]</scope>
    <source>
        <strain evidence="8 9">A1</strain>
    </source>
</reference>
<name>A0A2S5D1C2_LYSSH</name>
<comment type="caution">
    <text evidence="8">The sequence shown here is derived from an EMBL/GenBank/DDBJ whole genome shotgun (WGS) entry which is preliminary data.</text>
</comment>
<organism evidence="8 9">
    <name type="scientific">Lysinibacillus sphaericus</name>
    <name type="common">Bacillus sphaericus</name>
    <dbReference type="NCBI Taxonomy" id="1421"/>
    <lineage>
        <taxon>Bacteria</taxon>
        <taxon>Bacillati</taxon>
        <taxon>Bacillota</taxon>
        <taxon>Bacilli</taxon>
        <taxon>Bacillales</taxon>
        <taxon>Bacillaceae</taxon>
        <taxon>Lysinibacillus</taxon>
    </lineage>
</organism>
<dbReference type="GO" id="GO:0005886">
    <property type="term" value="C:plasma membrane"/>
    <property type="evidence" value="ECO:0007669"/>
    <property type="project" value="UniProtKB-SubCell"/>
</dbReference>
<evidence type="ECO:0000256" key="6">
    <source>
        <dbReference type="SAM" id="Phobius"/>
    </source>
</evidence>
<keyword evidence="3 6" id="KW-0812">Transmembrane</keyword>
<dbReference type="Pfam" id="PF07690">
    <property type="entry name" value="MFS_1"/>
    <property type="match status" value="1"/>
</dbReference>
<dbReference type="EMBL" id="PGLV01000001">
    <property type="protein sequence ID" value="POZ56851.1"/>
    <property type="molecule type" value="Genomic_DNA"/>
</dbReference>
<dbReference type="PROSITE" id="PS50850">
    <property type="entry name" value="MFS"/>
    <property type="match status" value="1"/>
</dbReference>
<keyword evidence="9" id="KW-1185">Reference proteome</keyword>
<dbReference type="SUPFAM" id="SSF103473">
    <property type="entry name" value="MFS general substrate transporter"/>
    <property type="match status" value="1"/>
</dbReference>
<evidence type="ECO:0000256" key="5">
    <source>
        <dbReference type="ARBA" id="ARBA00023136"/>
    </source>
</evidence>
<keyword evidence="2" id="KW-0813">Transport</keyword>
<feature type="transmembrane region" description="Helical" evidence="6">
    <location>
        <begin position="107"/>
        <end position="125"/>
    </location>
</feature>
<dbReference type="GO" id="GO:0022857">
    <property type="term" value="F:transmembrane transporter activity"/>
    <property type="evidence" value="ECO:0007669"/>
    <property type="project" value="InterPro"/>
</dbReference>
<evidence type="ECO:0000256" key="4">
    <source>
        <dbReference type="ARBA" id="ARBA00022989"/>
    </source>
</evidence>
<dbReference type="InterPro" id="IPR036259">
    <property type="entry name" value="MFS_trans_sf"/>
</dbReference>
<dbReference type="InterPro" id="IPR011701">
    <property type="entry name" value="MFS"/>
</dbReference>
<evidence type="ECO:0000313" key="9">
    <source>
        <dbReference type="Proteomes" id="UP000237319"/>
    </source>
</evidence>
<evidence type="ECO:0000256" key="3">
    <source>
        <dbReference type="ARBA" id="ARBA00022692"/>
    </source>
</evidence>
<dbReference type="Gene3D" id="1.20.1250.20">
    <property type="entry name" value="MFS general substrate transporter like domains"/>
    <property type="match status" value="1"/>
</dbReference>
<evidence type="ECO:0000256" key="2">
    <source>
        <dbReference type="ARBA" id="ARBA00022448"/>
    </source>
</evidence>
<feature type="transmembrane region" description="Helical" evidence="6">
    <location>
        <begin position="12"/>
        <end position="32"/>
    </location>
</feature>
<feature type="domain" description="Major facilitator superfamily (MFS) profile" evidence="7">
    <location>
        <begin position="1"/>
        <end position="130"/>
    </location>
</feature>
<dbReference type="Proteomes" id="UP000237319">
    <property type="component" value="Unassembled WGS sequence"/>
</dbReference>
<protein>
    <recommendedName>
        <fullName evidence="7">Major facilitator superfamily (MFS) profile domain-containing protein</fullName>
    </recommendedName>
</protein>
<accession>A0A2S5D1C2</accession>